<dbReference type="InParanoid" id="A0LK28"/>
<dbReference type="InterPro" id="IPR018062">
    <property type="entry name" value="HTH_AraC-typ_CS"/>
</dbReference>
<dbReference type="PANTHER" id="PTHR11019:SF199">
    <property type="entry name" value="HTH-TYPE TRANSCRIPTIONAL REGULATOR NIMR"/>
    <property type="match status" value="1"/>
</dbReference>
<dbReference type="PROSITE" id="PS01124">
    <property type="entry name" value="HTH_ARAC_FAMILY_2"/>
    <property type="match status" value="1"/>
</dbReference>
<evidence type="ECO:0000259" key="4">
    <source>
        <dbReference type="PROSITE" id="PS01124"/>
    </source>
</evidence>
<dbReference type="Pfam" id="PF12833">
    <property type="entry name" value="HTH_18"/>
    <property type="match status" value="1"/>
</dbReference>
<gene>
    <name evidence="5" type="ordered locus">Sfum_2097</name>
</gene>
<dbReference type="InterPro" id="IPR018060">
    <property type="entry name" value="HTH_AraC"/>
</dbReference>
<dbReference type="Proteomes" id="UP000001784">
    <property type="component" value="Chromosome"/>
</dbReference>
<dbReference type="KEGG" id="sfu:Sfum_2097"/>
<dbReference type="InterPro" id="IPR009057">
    <property type="entry name" value="Homeodomain-like_sf"/>
</dbReference>
<dbReference type="SUPFAM" id="SSF46689">
    <property type="entry name" value="Homeodomain-like"/>
    <property type="match status" value="2"/>
</dbReference>
<keyword evidence="3" id="KW-0804">Transcription</keyword>
<dbReference type="PROSITE" id="PS00041">
    <property type="entry name" value="HTH_ARAC_FAMILY_1"/>
    <property type="match status" value="1"/>
</dbReference>
<dbReference type="SMART" id="SM00342">
    <property type="entry name" value="HTH_ARAC"/>
    <property type="match status" value="1"/>
</dbReference>
<accession>A0LK28</accession>
<sequence length="317" mass="36020">MSLRTGRSVIPATTRGRLPRPFESALRAVDSLDSGKRDEMIAEHLRIDIPLAGRLALTLSGRLETYSTRRMHVHAHHQVLRIQNGVSLLEDRSRRQPLFGSMAALIPAELPHRSTVIGESVTYKSLYFAPELFDSEIARIVIFNMSSLGAALFDRIAVRRGSDLQAGLNRECVGLLMKILHEDIVRPVELARLPQPNHPQCRRVVEFIERNYARRLCMSDFTAAFPYSGRHLSRLFKADVRIGIFDYLRIYRILTASVELSVSPRTITEIAYDCGYESISSFYRDFNLFFAVAPKAFRHRMARSAQSELMTAERGNP</sequence>
<evidence type="ECO:0000256" key="3">
    <source>
        <dbReference type="ARBA" id="ARBA00023163"/>
    </source>
</evidence>
<organism evidence="5 6">
    <name type="scientific">Syntrophobacter fumaroxidans (strain DSM 10017 / MPOB)</name>
    <dbReference type="NCBI Taxonomy" id="335543"/>
    <lineage>
        <taxon>Bacteria</taxon>
        <taxon>Pseudomonadati</taxon>
        <taxon>Thermodesulfobacteriota</taxon>
        <taxon>Syntrophobacteria</taxon>
        <taxon>Syntrophobacterales</taxon>
        <taxon>Syntrophobacteraceae</taxon>
        <taxon>Syntrophobacter</taxon>
    </lineage>
</organism>
<proteinExistence type="predicted"/>
<reference evidence="5 6" key="1">
    <citation type="submission" date="2006-10" db="EMBL/GenBank/DDBJ databases">
        <title>Complete sequence of Syntrophobacter fumaroxidans MPOB.</title>
        <authorList>
            <consortium name="US DOE Joint Genome Institute"/>
            <person name="Copeland A."/>
            <person name="Lucas S."/>
            <person name="Lapidus A."/>
            <person name="Barry K."/>
            <person name="Detter J.C."/>
            <person name="Glavina del Rio T."/>
            <person name="Hammon N."/>
            <person name="Israni S."/>
            <person name="Pitluck S."/>
            <person name="Goltsman E.G."/>
            <person name="Martinez M."/>
            <person name="Schmutz J."/>
            <person name="Larimer F."/>
            <person name="Land M."/>
            <person name="Hauser L."/>
            <person name="Kyrpides N."/>
            <person name="Kim E."/>
            <person name="Boone D.R."/>
            <person name="Brockman F."/>
            <person name="Culley D."/>
            <person name="Ferry J."/>
            <person name="Gunsalus R."/>
            <person name="McInerney M.J."/>
            <person name="Morrison M."/>
            <person name="Plugge C."/>
            <person name="Rohlin L."/>
            <person name="Scholten J."/>
            <person name="Sieber J."/>
            <person name="Stams A.J.M."/>
            <person name="Worm P."/>
            <person name="Henstra A.M."/>
            <person name="Richardson P."/>
        </authorList>
    </citation>
    <scope>NUCLEOTIDE SEQUENCE [LARGE SCALE GENOMIC DNA]</scope>
    <source>
        <strain evidence="6">DSM 10017 / MPOB</strain>
    </source>
</reference>
<dbReference type="EMBL" id="CP000478">
    <property type="protein sequence ID" value="ABK17780.1"/>
    <property type="molecule type" value="Genomic_DNA"/>
</dbReference>
<evidence type="ECO:0000313" key="5">
    <source>
        <dbReference type="EMBL" id="ABK17780.1"/>
    </source>
</evidence>
<dbReference type="Pfam" id="PF02311">
    <property type="entry name" value="AraC_binding"/>
    <property type="match status" value="1"/>
</dbReference>
<dbReference type="STRING" id="335543.Sfum_2097"/>
<name>A0LK28_SYNFM</name>
<keyword evidence="1" id="KW-0805">Transcription regulation</keyword>
<dbReference type="GO" id="GO:0003700">
    <property type="term" value="F:DNA-binding transcription factor activity"/>
    <property type="evidence" value="ECO:0007669"/>
    <property type="project" value="InterPro"/>
</dbReference>
<dbReference type="GO" id="GO:0043565">
    <property type="term" value="F:sequence-specific DNA binding"/>
    <property type="evidence" value="ECO:0007669"/>
    <property type="project" value="InterPro"/>
</dbReference>
<dbReference type="PANTHER" id="PTHR11019">
    <property type="entry name" value="HTH-TYPE TRANSCRIPTIONAL REGULATOR NIMR"/>
    <property type="match status" value="1"/>
</dbReference>
<keyword evidence="6" id="KW-1185">Reference proteome</keyword>
<evidence type="ECO:0000313" key="6">
    <source>
        <dbReference type="Proteomes" id="UP000001784"/>
    </source>
</evidence>
<dbReference type="InterPro" id="IPR003313">
    <property type="entry name" value="AraC-bd"/>
</dbReference>
<dbReference type="AlphaFoldDB" id="A0LK28"/>
<evidence type="ECO:0000256" key="2">
    <source>
        <dbReference type="ARBA" id="ARBA00023125"/>
    </source>
</evidence>
<protein>
    <submittedName>
        <fullName evidence="5">Transcriptional regulator, AraC family</fullName>
    </submittedName>
</protein>
<dbReference type="eggNOG" id="COG2207">
    <property type="taxonomic scope" value="Bacteria"/>
</dbReference>
<keyword evidence="2" id="KW-0238">DNA-binding</keyword>
<dbReference type="HOGENOM" id="CLU_876967_0_0_7"/>
<evidence type="ECO:0000256" key="1">
    <source>
        <dbReference type="ARBA" id="ARBA00023015"/>
    </source>
</evidence>
<feature type="domain" description="HTH araC/xylS-type" evidence="4">
    <location>
        <begin position="202"/>
        <end position="300"/>
    </location>
</feature>
<dbReference type="Gene3D" id="1.10.10.60">
    <property type="entry name" value="Homeodomain-like"/>
    <property type="match status" value="1"/>
</dbReference>